<keyword evidence="2" id="KW-1185">Reference proteome</keyword>
<dbReference type="PANTHER" id="PTHR31439:SF4">
    <property type="entry name" value="NEURONAL PAS DOMAIN PROTEIN"/>
    <property type="match status" value="1"/>
</dbReference>
<reference evidence="1" key="1">
    <citation type="submission" date="2024-02" db="EMBL/GenBank/DDBJ databases">
        <authorList>
            <consortium name="ELIXIR-Norway"/>
            <consortium name="Elixir Norway"/>
        </authorList>
    </citation>
    <scope>NUCLEOTIDE SEQUENCE</scope>
</reference>
<evidence type="ECO:0000313" key="2">
    <source>
        <dbReference type="Proteomes" id="UP001497444"/>
    </source>
</evidence>
<gene>
    <name evidence="1" type="ORF">CSSPJE1EN1_LOCUS23404</name>
</gene>
<sequence length="554" mass="61877">MAALSVCHQFYTSMVDTSMVASKWVALKWVASEWATYHFRLGVTLDVRVPIDRILRDNEQGSELDVKLEPCSELVRTLKGRTLQSLQELDELLEESLRSSSHSQEKRNESEFASGIQDLVEPLPQITVSFSMRTALPAKSYVFVPLEHFIDALLELVVKFRTKLHIAFRTPDGSAKLLQTAIQKDYVGLAKLAVAIEPLRISNNSCLCPATVVTKVMKCASTLEVVTLLLEICRDPPFDQPNLLQTSLDGLPLWDDISTSYHQNQKLAGVWNLTAEVHGLPLPTRRAWTYKDLNPSLRGSSTEEFNTQVLKLEVSLQTAVTRACSMAIGVRNVQVRIQNASLASSPSNLLGFFLSHITVSIRPEVEEQQVLLMLLDVPSPNEPYDILATRTIGVSATATGSKNPGVAVTATESSSATIKSTTTDWRHEQTRGDEFTGNFSWTLRRLAGVPFDYAQHKCTKVSTRMCIFKRRPVTSMLELPFNSDGSVTFTEQRLKTIQWILAHELEGTDVAWYVSVTVHVTMLDRSTGEGKTLEFWSPHHFLHNMSTDVECAHS</sequence>
<protein>
    <submittedName>
        <fullName evidence="1">Uncharacterized protein</fullName>
    </submittedName>
</protein>
<proteinExistence type="predicted"/>
<accession>A0ABP0XFN2</accession>
<organism evidence="1 2">
    <name type="scientific">Sphagnum jensenii</name>
    <dbReference type="NCBI Taxonomy" id="128206"/>
    <lineage>
        <taxon>Eukaryota</taxon>
        <taxon>Viridiplantae</taxon>
        <taxon>Streptophyta</taxon>
        <taxon>Embryophyta</taxon>
        <taxon>Bryophyta</taxon>
        <taxon>Sphagnophytina</taxon>
        <taxon>Sphagnopsida</taxon>
        <taxon>Sphagnales</taxon>
        <taxon>Sphagnaceae</taxon>
        <taxon>Sphagnum</taxon>
    </lineage>
</organism>
<dbReference type="Proteomes" id="UP001497444">
    <property type="component" value="Chromosome 8"/>
</dbReference>
<name>A0ABP0XFN2_9BRYO</name>
<evidence type="ECO:0000313" key="1">
    <source>
        <dbReference type="EMBL" id="CAK9277926.1"/>
    </source>
</evidence>
<dbReference type="PANTHER" id="PTHR31439">
    <property type="entry name" value="EXPRESSED PROTEIN"/>
    <property type="match status" value="1"/>
</dbReference>
<dbReference type="EMBL" id="OZ020103">
    <property type="protein sequence ID" value="CAK9277926.1"/>
    <property type="molecule type" value="Genomic_DNA"/>
</dbReference>